<comment type="caution">
    <text evidence="2">The sequence shown here is derived from an EMBL/GenBank/DDBJ whole genome shotgun (WGS) entry which is preliminary data.</text>
</comment>
<protein>
    <submittedName>
        <fullName evidence="2">Uncharacterized protein</fullName>
    </submittedName>
</protein>
<keyword evidence="1" id="KW-0175">Coiled coil</keyword>
<feature type="coiled-coil region" evidence="1">
    <location>
        <begin position="106"/>
        <end position="136"/>
    </location>
</feature>
<proteinExistence type="predicted"/>
<keyword evidence="3" id="KW-1185">Reference proteome</keyword>
<evidence type="ECO:0000256" key="1">
    <source>
        <dbReference type="SAM" id="Coils"/>
    </source>
</evidence>
<dbReference type="EMBL" id="JABZEO010000006">
    <property type="protein sequence ID" value="NVZ09763.1"/>
    <property type="molecule type" value="Genomic_DNA"/>
</dbReference>
<dbReference type="Proteomes" id="UP000592294">
    <property type="component" value="Unassembled WGS sequence"/>
</dbReference>
<dbReference type="AlphaFoldDB" id="A0A850RLB9"/>
<accession>A0A850RLB9</accession>
<gene>
    <name evidence="2" type="ORF">HW932_10870</name>
</gene>
<sequence length="142" mass="15860">MLHYMMSEDGMRAVIGPCVGGSVRLSIIRLCRELAIEIPPETLDETTDIDTLRALNLELLIERGERSWARTQAAQARQAERERALPPEIVAQVATLRQRAQSVRALAQYADDYSAYSQELAQAERLEQEAATLLHTASPMNP</sequence>
<dbReference type="RefSeq" id="WP_176976513.1">
    <property type="nucleotide sequence ID" value="NZ_JABZEO010000006.1"/>
</dbReference>
<reference evidence="2 3" key="1">
    <citation type="submission" date="2020-06" db="EMBL/GenBank/DDBJ databases">
        <title>Whole-genome sequence of Allochromatium humboldtianum DSM 21881, type strain.</title>
        <authorList>
            <person name="Kyndt J.A."/>
            <person name="Meyer T.E."/>
        </authorList>
    </citation>
    <scope>NUCLEOTIDE SEQUENCE [LARGE SCALE GENOMIC DNA]</scope>
    <source>
        <strain evidence="2 3">DSM 21881</strain>
    </source>
</reference>
<evidence type="ECO:0000313" key="3">
    <source>
        <dbReference type="Proteomes" id="UP000592294"/>
    </source>
</evidence>
<organism evidence="2 3">
    <name type="scientific">Allochromatium humboldtianum</name>
    <dbReference type="NCBI Taxonomy" id="504901"/>
    <lineage>
        <taxon>Bacteria</taxon>
        <taxon>Pseudomonadati</taxon>
        <taxon>Pseudomonadota</taxon>
        <taxon>Gammaproteobacteria</taxon>
        <taxon>Chromatiales</taxon>
        <taxon>Chromatiaceae</taxon>
        <taxon>Allochromatium</taxon>
    </lineage>
</organism>
<evidence type="ECO:0000313" key="2">
    <source>
        <dbReference type="EMBL" id="NVZ09763.1"/>
    </source>
</evidence>
<name>A0A850RLB9_9GAMM</name>